<dbReference type="OrthoDB" id="543859at2759"/>
<reference evidence="3" key="11">
    <citation type="journal article" date="2015" name="G3 (Bethesda)">
        <title>Gene Model Annotations for Drosophila melanogaster: Impact of High-Throughput Data.</title>
        <authorList>
            <consortium name="FlyBase Consortium"/>
            <person name="Matthews B.B."/>
            <person name="Dos Santos G."/>
            <person name="Crosby M.A."/>
            <person name="Emmert D.B."/>
            <person name="St Pierre S.E."/>
            <person name="Gramates L.S."/>
            <person name="Zhou P."/>
            <person name="Schroeder A.J."/>
            <person name="Falls K."/>
            <person name="Strelets V."/>
            <person name="Russo S.M."/>
            <person name="Gelbart W.M."/>
            <person name="null"/>
        </authorList>
    </citation>
    <scope>NUCLEOTIDE SEQUENCE</scope>
</reference>
<evidence type="ECO:0000256" key="2">
    <source>
        <dbReference type="SAM" id="Phobius"/>
    </source>
</evidence>
<dbReference type="AlphaFoldDB" id="Q9VR70"/>
<dbReference type="PANTHER" id="PTHR20992:SF9">
    <property type="entry name" value="AT15442P-RELATED"/>
    <property type="match status" value="1"/>
</dbReference>
<dbReference type="HOGENOM" id="CLU_023318_1_0_1"/>
<reference evidence="3 6" key="1">
    <citation type="journal article" date="2000" name="Science">
        <title>The genome sequence of Drosophila melanogaster.</title>
        <authorList>
            <person name="Adams M.D."/>
            <person name="Celniker S.E."/>
            <person name="Holt R.A."/>
            <person name="Evans C.A."/>
            <person name="Gocayne J.D."/>
            <person name="Amanatides P.G."/>
            <person name="Scherer S.E."/>
            <person name="Li P.W."/>
            <person name="Hoskins R.A."/>
            <person name="Galle R.F."/>
            <person name="George R.A."/>
            <person name="Lewis S.E."/>
            <person name="Richards S."/>
            <person name="Ashburner M."/>
            <person name="Henderson S.N."/>
            <person name="Sutton G.G."/>
            <person name="Wortman J.R."/>
            <person name="Yandell M.D."/>
            <person name="Zhang Q."/>
            <person name="Chen L.X."/>
            <person name="Brandon R.C."/>
            <person name="Rogers Y.H."/>
            <person name="Blazej R.G."/>
            <person name="Champe M."/>
            <person name="Pfeiffer B.D."/>
            <person name="Wan K.H."/>
            <person name="Doyle C."/>
            <person name="Baxter E.G."/>
            <person name="Helt G."/>
            <person name="Nelson C.R."/>
            <person name="Gabor G.L."/>
            <person name="Abril J.F."/>
            <person name="Agbayani A."/>
            <person name="An H.J."/>
            <person name="Andrews-Pfannkoch C."/>
            <person name="Baldwin D."/>
            <person name="Ballew R.M."/>
            <person name="Basu A."/>
            <person name="Baxendale J."/>
            <person name="Bayraktaroglu L."/>
            <person name="Beasley E.M."/>
            <person name="Beeson K.Y."/>
            <person name="Benos P.V."/>
            <person name="Berman B.P."/>
            <person name="Bhandari D."/>
            <person name="Bolshakov S."/>
            <person name="Borkova D."/>
            <person name="Botchan M.R."/>
            <person name="Bouck J."/>
            <person name="Brokstein P."/>
            <person name="Brottier P."/>
            <person name="Burtis K.C."/>
            <person name="Busam D.A."/>
            <person name="Butler H."/>
            <person name="Cadieu E."/>
            <person name="Center A."/>
            <person name="Chandra I."/>
            <person name="Cherry J.M."/>
            <person name="Cawley S."/>
            <person name="Dahlke C."/>
            <person name="Davenport L.B."/>
            <person name="Davies P."/>
            <person name="de Pablos B."/>
            <person name="Delcher A."/>
            <person name="Deng Z."/>
            <person name="Mays A.D."/>
            <person name="Dew I."/>
            <person name="Dietz S.M."/>
            <person name="Dodson K."/>
            <person name="Doup L.E."/>
            <person name="Downes M."/>
            <person name="Dugan-Rocha S."/>
            <person name="Dunkov B.C."/>
            <person name="Dunn P."/>
            <person name="Durbin K.J."/>
            <person name="Evangelista C.C."/>
            <person name="Ferraz C."/>
            <person name="Ferriera S."/>
            <person name="Fleischmann W."/>
            <person name="Fosler C."/>
            <person name="Gabrielian A.E."/>
            <person name="Garg N.S."/>
            <person name="Gelbart W.M."/>
            <person name="Glasser K."/>
            <person name="Glodek A."/>
            <person name="Gong F."/>
            <person name="Gorrell J.H."/>
            <person name="Gu Z."/>
            <person name="Guan P."/>
            <person name="Harris M."/>
            <person name="Harris N.L."/>
            <person name="Harvey D."/>
            <person name="Heiman T.J."/>
            <person name="Hernandez J.R."/>
            <person name="Houck J."/>
            <person name="Hostin D."/>
            <person name="Houston K.A."/>
            <person name="Howland T.J."/>
            <person name="Wei M.H."/>
            <person name="Ibegwam C."/>
            <person name="Jalali M."/>
            <person name="Kalush F."/>
            <person name="Karpen G.H."/>
            <person name="Ke Z."/>
            <person name="Kennison J.A."/>
            <person name="Ketchum K.A."/>
            <person name="Kimmel B.E."/>
            <person name="Kodira C.D."/>
            <person name="Kraft C."/>
            <person name="Kravitz S."/>
            <person name="Kulp D."/>
            <person name="Lai Z."/>
            <person name="Lasko P."/>
            <person name="Lei Y."/>
            <person name="Levitsky A.A."/>
            <person name="Li J."/>
            <person name="Li Z."/>
            <person name="Liang Y."/>
            <person name="Lin X."/>
            <person name="Liu X."/>
            <person name="Mattei B."/>
            <person name="McIntosh T.C."/>
            <person name="McLeod M.P."/>
            <person name="McPherson D."/>
            <person name="Merkulov G."/>
            <person name="Milshina N.V."/>
            <person name="Mobarry C."/>
            <person name="Morris J."/>
            <person name="Moshrefi A."/>
            <person name="Mount S.M."/>
            <person name="Moy M."/>
            <person name="Murphy B."/>
            <person name="Murphy L."/>
            <person name="Muzny D.M."/>
            <person name="Nelson D.L."/>
            <person name="Nelson D.R."/>
            <person name="Nelson K.A."/>
            <person name="Nixon K."/>
            <person name="Nusskern D.R."/>
            <person name="Pacleb J.M."/>
            <person name="Palazzolo M."/>
            <person name="Pittman G.S."/>
            <person name="Pan S."/>
            <person name="Pollard J."/>
            <person name="Puri V."/>
            <person name="Reese M.G."/>
            <person name="Reinert K."/>
            <person name="Remington K."/>
            <person name="Saunders R.D."/>
            <person name="Scheeler F."/>
            <person name="Shen H."/>
            <person name="Shue B.C."/>
            <person name="Siden-Kiamos I."/>
            <person name="Simpson M."/>
            <person name="Skupski M.P."/>
            <person name="Smith T."/>
            <person name="Spier E."/>
            <person name="Spradling A.C."/>
            <person name="Stapleton M."/>
            <person name="Strong R."/>
            <person name="Sun E."/>
            <person name="Svirskas R."/>
            <person name="Tector C."/>
            <person name="Turner R."/>
            <person name="Venter E."/>
            <person name="Wang A.H."/>
            <person name="Wang X."/>
            <person name="Wang Z.Y."/>
            <person name="Wassarman D.A."/>
            <person name="Weinstock G.M."/>
            <person name="Weissenbach J."/>
            <person name="Williams S.M."/>
            <person name="WoodageT"/>
            <person name="Worley K.C."/>
            <person name="Wu D."/>
            <person name="Yang S."/>
            <person name="Yao Q.A."/>
            <person name="Ye J."/>
            <person name="Yeh R.F."/>
            <person name="Zaveri J.S."/>
            <person name="Zhan M."/>
            <person name="Zhang G."/>
            <person name="Zhao Q."/>
            <person name="Zheng L."/>
            <person name="Zheng X.H."/>
            <person name="Zhong F.N."/>
            <person name="Zhong W."/>
            <person name="Zhou X."/>
            <person name="Zhu S."/>
            <person name="Zhu X."/>
            <person name="Smith H.O."/>
            <person name="Gibbs R.A."/>
            <person name="Myers E.W."/>
            <person name="Rubin G.M."/>
            <person name="Venter J.C."/>
        </authorList>
    </citation>
    <scope>NUCLEOTIDE SEQUENCE [LARGE SCALE GENOMIC DNA]</scope>
    <source>
        <strain evidence="6">Berkeley</strain>
    </source>
</reference>
<keyword evidence="2" id="KW-1133">Transmembrane helix</keyword>
<dbReference type="BioGRID-ORCS" id="33147">
    <property type="hits" value="0 hits in 1 CRISPR screen"/>
</dbReference>
<evidence type="ECO:0000313" key="3">
    <source>
        <dbReference type="EMBL" id="AAF50936.1"/>
    </source>
</evidence>
<reference evidence="3 6" key="7">
    <citation type="journal article" date="2005" name="PLoS Comput. Biol.">
        <title>Combined evidence annotation of transposable elements in genome sequences.</title>
        <authorList>
            <person name="Quesneville H."/>
            <person name="Bergman C.M."/>
            <person name="Andrieu O."/>
            <person name="Autard D."/>
            <person name="Nouaud D."/>
            <person name="Ashburner M."/>
            <person name="Anxolabehere D."/>
        </authorList>
    </citation>
    <scope>NUCLEOTIDE SEQUENCE [LARGE SCALE GENOMIC DNA]</scope>
    <source>
        <strain evidence="6">Berkeley</strain>
    </source>
</reference>
<name>Q9VR70_DROME</name>
<reference evidence="6" key="2">
    <citation type="journal article" date="2002" name="Genome Biol.">
        <title>Finishing a whole-genome shotgun: release 3 of the Drosophila melanogaster euchromatic genome sequence.</title>
        <authorList>
            <person name="Celniker S.E."/>
            <person name="Wheeler D.A."/>
            <person name="Kronmiller B."/>
            <person name="Carlson J.W."/>
            <person name="Halpern A."/>
            <person name="Patel S."/>
            <person name="Adams M."/>
            <person name="Champe M."/>
            <person name="Dugan S.P."/>
            <person name="Frise E."/>
            <person name="Hodgson A."/>
            <person name="George R.A."/>
            <person name="Hoskins R.A."/>
            <person name="Laverty T."/>
            <person name="Muzny D.M."/>
            <person name="Nelson C.R."/>
            <person name="Pacleb J.M."/>
            <person name="Park S."/>
            <person name="Pfeiffer B.D."/>
            <person name="Richards S."/>
            <person name="Sodergren E.J."/>
            <person name="Svirskas R."/>
            <person name="Tabor P.E."/>
            <person name="Wan K."/>
            <person name="Stapleton M."/>
            <person name="Sutton G.G."/>
            <person name="Venter C."/>
            <person name="Weinstock G."/>
            <person name="Scherer S.E."/>
            <person name="Myers E.W."/>
            <person name="Gibbs R.A."/>
            <person name="Rubin G.M."/>
        </authorList>
    </citation>
    <scope>NUCLEOTIDE SEQUENCE [LARGE SCALE GENOMIC DNA]</scope>
    <source>
        <strain evidence="6">Berkeley</strain>
    </source>
</reference>
<reference evidence="3" key="15">
    <citation type="submission" date="2024-06" db="EMBL/GenBank/DDBJ databases">
        <title>Drosophila melanogaster release 4 sequence.</title>
        <authorList>
            <consortium name="Berkeley Drosophila Genome Project"/>
            <person name="Celniker S."/>
            <person name="Carlson J."/>
            <person name="Wan K."/>
            <person name="Pfeiffer B."/>
            <person name="Frise E."/>
            <person name="George R."/>
            <person name="Hoskins R."/>
            <person name="Stapleton M."/>
            <person name="Pacleb J."/>
            <person name="Park S."/>
            <person name="Svirskas R."/>
            <person name="Smith E."/>
            <person name="Yu C."/>
            <person name="Rubin G."/>
        </authorList>
    </citation>
    <scope>NUCLEOTIDE SEQUENCE</scope>
</reference>
<evidence type="ECO:0000256" key="1">
    <source>
        <dbReference type="SAM" id="MobiDB-lite"/>
    </source>
</evidence>
<dbReference type="PaxDb" id="7227-FBpp0077035"/>
<keyword evidence="6" id="KW-1185">Reference proteome</keyword>
<gene>
    <name evidence="3" type="primary">Dmel\CG12446</name>
    <name evidence="3 5" type="ORF">CG12446</name>
    <name evidence="3" type="ORF">Dmel_CG12446</name>
</gene>
<dbReference type="OMA" id="VSRCDTH"/>
<reference evidence="3" key="13">
    <citation type="journal article" date="2015" name="Genome Res.">
        <title>The Release 6 reference sequence of the Drosophila melanogaster genome.</title>
        <authorList>
            <person name="Hoskins R.A."/>
            <person name="Carlson J.W."/>
            <person name="Wan K.H."/>
            <person name="Park S."/>
            <person name="Mendez I."/>
            <person name="Galle S.E."/>
            <person name="Booth B.W."/>
            <person name="Pfeiffer B.D."/>
            <person name="George R.A."/>
            <person name="Svirskas R."/>
            <person name="Krzywinski M."/>
            <person name="Schein J."/>
            <person name="Accardo M.C."/>
            <person name="Damia E."/>
            <person name="Messina G."/>
            <person name="Mendez-Lago M."/>
            <person name="de Pablos B."/>
            <person name="Demakova O.V."/>
            <person name="Andreyeva E.N."/>
            <person name="Boldyreva L.V."/>
            <person name="Marra M."/>
            <person name="Carvalho A.B."/>
            <person name="Dimitri P."/>
            <person name="Villasante A."/>
            <person name="Zhimulev I.F."/>
            <person name="Rubin G.M."/>
            <person name="Karpen G.H."/>
            <person name="Celniker S.E."/>
        </authorList>
    </citation>
    <scope>NUCLEOTIDE SEQUENCE</scope>
</reference>
<dbReference type="Pfam" id="PF04087">
    <property type="entry name" value="DUF389"/>
    <property type="match status" value="1"/>
</dbReference>
<feature type="transmembrane region" description="Helical" evidence="2">
    <location>
        <begin position="366"/>
        <end position="395"/>
    </location>
</feature>
<evidence type="ECO:0000313" key="6">
    <source>
        <dbReference type="Proteomes" id="UP000000803"/>
    </source>
</evidence>
<reference evidence="3" key="12">
    <citation type="journal article" date="2015" name="G3 (Bethesda)">
        <title>Gene Model Annotations for Drosophila melanogaster: The Rule-Benders.</title>
        <authorList>
            <consortium name="FlyBase Consortium"/>
            <person name="Crosby M.A."/>
            <person name="Gramates L.S."/>
            <person name="Dos Santos G."/>
            <person name="Matthews B.B."/>
            <person name="St Pierre S.E."/>
            <person name="Zhou P."/>
            <person name="Schroeder A.J."/>
            <person name="Falls K."/>
            <person name="Emmert D.B."/>
            <person name="Russo S.M."/>
            <person name="Gelbart W.M."/>
            <person name="null"/>
        </authorList>
    </citation>
    <scope>NUCLEOTIDE SEQUENCE</scope>
</reference>
<organism evidence="3 6">
    <name type="scientific">Drosophila melanogaster</name>
    <name type="common">Fruit fly</name>
    <dbReference type="NCBI Taxonomy" id="7227"/>
    <lineage>
        <taxon>Eukaryota</taxon>
        <taxon>Metazoa</taxon>
        <taxon>Ecdysozoa</taxon>
        <taxon>Arthropoda</taxon>
        <taxon>Hexapoda</taxon>
        <taxon>Insecta</taxon>
        <taxon>Pterygota</taxon>
        <taxon>Neoptera</taxon>
        <taxon>Endopterygota</taxon>
        <taxon>Diptera</taxon>
        <taxon>Brachycera</taxon>
        <taxon>Muscomorpha</taxon>
        <taxon>Ephydroidea</taxon>
        <taxon>Drosophilidae</taxon>
        <taxon>Drosophila</taxon>
        <taxon>Sophophora</taxon>
    </lineage>
</organism>
<feature type="transmembrane region" description="Helical" evidence="2">
    <location>
        <begin position="266"/>
        <end position="285"/>
    </location>
</feature>
<dbReference type="AGR" id="FB:FBgn0031201"/>
<feature type="transmembrane region" description="Helical" evidence="2">
    <location>
        <begin position="234"/>
        <end position="254"/>
    </location>
</feature>
<evidence type="ECO:0000313" key="4">
    <source>
        <dbReference type="EMBL" id="AAM50548.1"/>
    </source>
</evidence>
<dbReference type="KEGG" id="dme:Dmel_CG12446"/>
<dbReference type="VEuPathDB" id="VectorBase:FBgn0031201"/>
<feature type="transmembrane region" description="Helical" evidence="2">
    <location>
        <begin position="415"/>
        <end position="439"/>
    </location>
</feature>
<reference evidence="3 6" key="9">
    <citation type="journal article" date="2007" name="Science">
        <title>The Release 5.1 annotation of Drosophila melanogaster heterochromatin.</title>
        <authorList>
            <person name="Smith C.D."/>
            <person name="Shu S."/>
            <person name="Mungall C.J."/>
            <person name="Karpen G.H."/>
        </authorList>
    </citation>
    <scope>NUCLEOTIDE SEQUENCE [LARGE SCALE GENOMIC DNA]</scope>
    <source>
        <strain evidence="6">Berkeley</strain>
    </source>
</reference>
<reference evidence="3" key="8">
    <citation type="submission" date="2006-08" db="EMBL/GenBank/DDBJ databases">
        <authorList>
            <person name="Celniker S."/>
            <person name="Carlson J."/>
            <person name="Wan K."/>
            <person name="Frise E."/>
            <person name="Hoskins R."/>
            <person name="Park S."/>
            <person name="Svirskas R."/>
            <person name="Rubin G."/>
        </authorList>
    </citation>
    <scope>NUCLEOTIDE SEQUENCE</scope>
</reference>
<dbReference type="FlyBase" id="FBgn0031201">
    <property type="gene designation" value="CG12446"/>
</dbReference>
<proteinExistence type="evidence at transcript level"/>
<reference evidence="3 6" key="10">
    <citation type="journal article" date="2007" name="Science">
        <title>Sequence finishing and mapping of Drosophila melanogaster heterochromatin.</title>
        <authorList>
            <person name="Hoskins R.A."/>
            <person name="Carlson J.W."/>
            <person name="Kennedy C."/>
            <person name="Acevedo D."/>
            <person name="Evans-Holm M."/>
            <person name="Frise E."/>
            <person name="Wan K.H."/>
            <person name="Park S."/>
            <person name="Mendez-Lago M."/>
            <person name="Rossi F."/>
            <person name="Villasante A."/>
            <person name="Dimitri P."/>
            <person name="Karpen G.H."/>
            <person name="Celniker S.E."/>
        </authorList>
    </citation>
    <scope>NUCLEOTIDE SEQUENCE [LARGE SCALE GENOMIC DNA]</scope>
    <source>
        <strain evidence="6">Berkeley</strain>
    </source>
</reference>
<dbReference type="eggNOG" id="ENOG502QWS6">
    <property type="taxonomic scope" value="Eukaryota"/>
</dbReference>
<dbReference type="EMBL" id="AY118688">
    <property type="protein sequence ID" value="AAM50548.1"/>
    <property type="molecule type" value="mRNA"/>
</dbReference>
<keyword evidence="2" id="KW-0812">Transmembrane</keyword>
<reference evidence="3 6" key="5">
    <citation type="journal article" date="2002" name="Genome Biol.">
        <title>Heterochromatic sequences in a Drosophila whole-genome shotgun assembly.</title>
        <authorList>
            <person name="Hoskins R.A."/>
            <person name="Smith C.D."/>
            <person name="Carlson J.W."/>
            <person name="Carvalho A.B."/>
            <person name="Halpern A."/>
            <person name="Kaminker J.S."/>
            <person name="Kennedy C."/>
            <person name="Mungall C.J."/>
            <person name="Sullivan B.A."/>
            <person name="Sutton G.G."/>
            <person name="Yasuhara J.C."/>
            <person name="Wakimoto B.T."/>
            <person name="Myers E.W."/>
            <person name="Celniker S.E."/>
            <person name="Rubin G.M."/>
            <person name="Karpen G.H."/>
        </authorList>
    </citation>
    <scope>NUCLEOTIDE SEQUENCE [LARGE SCALE GENOMIC DNA]</scope>
    <source>
        <strain evidence="6">Berkeley</strain>
    </source>
</reference>
<sequence length="709" mass="77254">MCAAVCVMVTVPTEAEELKLCPKPLVGASYCSSCGGCVRSRCTEEPSGEVCERCWRLSQIAGSSVHRDAVPMANTLQYSTTSAPMSQGRALQLLNLKGDASLEKLLRAIAKELRLENVFWTHDISGRQVQARFDLLQDERYERLLCTLQDWGVGDRPGTHVSALTCLETRAKPCLQVPRQDHDNFVDQHQEHGEGQGQGQGQAQGQGWQSFMDSVRCRLNVNQVVRQVRRDATLTFDFVVLLIAAALLSCVGLVENSFLFLSSSMLISPLMGPIIAAIFGSVIGDRDLRWLGLKNELLGIAASVAIGFFFGAMVCGFGHFFAISKGLTEEIVSRCDTHSLAIGVCTALASGAAGAIAVLGGNTGSLVGVAISASLLPPAVNAGLLWALAVGVHVLPDDHEPLASMVKHRSYSSQLSVELLVCAAVSMALTLLNIICVWLMGTVVLRIKEVAPAVQRHQKFWHHDIRTAREVALDPVLQSAIDRLDKSQLDSDASPYQRAWSPGLDRQTASHTGIGSYDINLSCSKDQPNNYHTVHGFQEFCITLHRLKSAHKVAPPPTIMELFTRAPPNSDQTNIGGSDFSSCRSLPDISSHSRLWPHKPPSAMSIQGLIFGAAKSGEPGPAVPMATSSNREREKMNVHWREEELQEDLVLRREILNSRESSPLRRPGQVLIPLPRLEGNFLMNRPLSLLPYGRSEGASPGEKQDEFQA</sequence>
<dbReference type="IntAct" id="Q9VR70">
    <property type="interactions" value="2"/>
</dbReference>
<dbReference type="RefSeq" id="NP_608475.1">
    <property type="nucleotide sequence ID" value="NM_134631.3"/>
</dbReference>
<feature type="transmembrane region" description="Helical" evidence="2">
    <location>
        <begin position="340"/>
        <end position="359"/>
    </location>
</feature>
<keyword evidence="2" id="KW-0472">Membrane</keyword>
<dbReference type="DNASU" id="33147"/>
<dbReference type="Proteomes" id="UP000000803">
    <property type="component" value="Chromosome X"/>
</dbReference>
<reference evidence="6" key="4">
    <citation type="journal article" date="2002" name="Genome Biol.">
        <title>The transposable elements of the Drosophila melanogaster euchromatin: a genomics perspective.</title>
        <authorList>
            <person name="Kaminker J.S."/>
            <person name="Bergman C.M."/>
            <person name="Kronmiller B."/>
            <person name="Carlson J."/>
            <person name="Svirskas R."/>
            <person name="Patel S."/>
            <person name="Frise E."/>
            <person name="Wheeler D.A."/>
            <person name="Lewis S.E."/>
            <person name="Rubin G.M."/>
            <person name="Ashburner M."/>
            <person name="Celniker S.E."/>
        </authorList>
    </citation>
    <scope>NUCLEOTIDE SEQUENCE [LARGE SCALE GENOMIC DNA]</scope>
    <source>
        <strain evidence="6">Berkeley</strain>
    </source>
</reference>
<dbReference type="PANTHER" id="PTHR20992">
    <property type="entry name" value="AT15442P-RELATED"/>
    <property type="match status" value="1"/>
</dbReference>
<dbReference type="SMR" id="Q9VR70"/>
<dbReference type="ExpressionAtlas" id="Q9VR70">
    <property type="expression patterns" value="baseline and differential"/>
</dbReference>
<reference evidence="6" key="3">
    <citation type="journal article" date="2002" name="Genome Biol.">
        <title>Annotation of the Drosophila melanogaster euchromatic genome: a systematic review.</title>
        <authorList>
            <person name="Misra S."/>
            <person name="Crosby M.A."/>
            <person name="Mungall C.J."/>
            <person name="Matthews B.B."/>
            <person name="Campbell K.S."/>
            <person name="Hradecky P."/>
            <person name="Huang Y."/>
            <person name="Kaminker J.S."/>
            <person name="Millburn G.H."/>
            <person name="Prochnik S.E."/>
            <person name="Smith C.D."/>
            <person name="Tupy J.L."/>
            <person name="Whitfied E.J."/>
            <person name="Bayraktaroglu L."/>
            <person name="Berman B.P."/>
            <person name="Bettencourt B.R."/>
            <person name="Celniker S.E."/>
            <person name="de Grey A.D."/>
            <person name="Drysdale R.A."/>
            <person name="Harris N.L."/>
            <person name="Richter J."/>
            <person name="Russo S."/>
            <person name="Schroeder A.J."/>
            <person name="Shu S.Q."/>
            <person name="Stapleton M."/>
            <person name="Yamada C."/>
            <person name="Ashburner M."/>
            <person name="Gelbart W.M."/>
            <person name="Rubin G.M."/>
            <person name="Lewis S.E."/>
        </authorList>
    </citation>
    <scope>GENOME REANNOTATION</scope>
    <source>
        <strain evidence="6">Berkeley</strain>
    </source>
</reference>
<dbReference type="UCSC" id="CG12446-RA">
    <property type="organism name" value="d. melanogaster"/>
</dbReference>
<protein>
    <submittedName>
        <fullName evidence="4">AT15442p</fullName>
    </submittedName>
</protein>
<dbReference type="GeneID" id="33147"/>
<dbReference type="InterPro" id="IPR005240">
    <property type="entry name" value="DUF389"/>
</dbReference>
<dbReference type="EMBL" id="AE014298">
    <property type="protein sequence ID" value="AAF50936.1"/>
    <property type="molecule type" value="Genomic_DNA"/>
</dbReference>
<feature type="region of interest" description="Disordered" evidence="1">
    <location>
        <begin position="616"/>
        <end position="638"/>
    </location>
</feature>
<feature type="transmembrane region" description="Helical" evidence="2">
    <location>
        <begin position="297"/>
        <end position="320"/>
    </location>
</feature>
<dbReference type="Bgee" id="FBgn0031201">
    <property type="expression patterns" value="Expressed in mid-late elongation-stage spermatid (Drosophila) in testis and 12 other cell types or tissues"/>
</dbReference>
<evidence type="ECO:0000313" key="5">
    <source>
        <dbReference type="FlyBase" id="FBgn0031201"/>
    </source>
</evidence>
<reference evidence="4" key="6">
    <citation type="submission" date="2002-06" db="EMBL/GenBank/DDBJ databases">
        <authorList>
            <person name="Stapleton M."/>
            <person name="Brokstein P."/>
            <person name="Hong L."/>
            <person name="Agbayani A."/>
            <person name="Carlson J."/>
            <person name="Champe M."/>
            <person name="Chavez C."/>
            <person name="Dorsett V."/>
            <person name="Dresnek D."/>
            <person name="Farfan D."/>
            <person name="Frise E."/>
            <person name="George R."/>
            <person name="Gonzalez M."/>
            <person name="Guarin H."/>
            <person name="Kronmiller B."/>
            <person name="Li P."/>
            <person name="Liao G."/>
            <person name="Miranda A."/>
            <person name="Mungall C.J."/>
            <person name="Nunoo J."/>
            <person name="Pacleb J."/>
            <person name="Paragas V."/>
            <person name="Park S."/>
            <person name="Patel S."/>
            <person name="Phouanenavong S."/>
            <person name="Wan K."/>
            <person name="Yu C."/>
            <person name="Lewis S.E."/>
            <person name="Rubin G.M."/>
            <person name="Celniker S."/>
        </authorList>
    </citation>
    <scope>NUCLEOTIDE SEQUENCE</scope>
</reference>
<accession>Q9VR70</accession>
<reference evidence="3" key="14">
    <citation type="submission" date="2023-12" db="EMBL/GenBank/DDBJ databases">
        <authorList>
            <consortium name="FlyBase"/>
        </authorList>
    </citation>
    <scope>NUCLEOTIDE SEQUENCE</scope>
</reference>